<dbReference type="EMBL" id="CAWUPB010001173">
    <property type="protein sequence ID" value="CAK7349224.1"/>
    <property type="molecule type" value="Genomic_DNA"/>
</dbReference>
<organism evidence="2 3">
    <name type="scientific">Dovyalis caffra</name>
    <dbReference type="NCBI Taxonomy" id="77055"/>
    <lineage>
        <taxon>Eukaryota</taxon>
        <taxon>Viridiplantae</taxon>
        <taxon>Streptophyta</taxon>
        <taxon>Embryophyta</taxon>
        <taxon>Tracheophyta</taxon>
        <taxon>Spermatophyta</taxon>
        <taxon>Magnoliopsida</taxon>
        <taxon>eudicotyledons</taxon>
        <taxon>Gunneridae</taxon>
        <taxon>Pentapetalae</taxon>
        <taxon>rosids</taxon>
        <taxon>fabids</taxon>
        <taxon>Malpighiales</taxon>
        <taxon>Salicaceae</taxon>
        <taxon>Flacourtieae</taxon>
        <taxon>Dovyalis</taxon>
    </lineage>
</organism>
<comment type="caution">
    <text evidence="2">The sequence shown here is derived from an EMBL/GenBank/DDBJ whole genome shotgun (WGS) entry which is preliminary data.</text>
</comment>
<reference evidence="2 3" key="1">
    <citation type="submission" date="2024-01" db="EMBL/GenBank/DDBJ databases">
        <authorList>
            <person name="Waweru B."/>
        </authorList>
    </citation>
    <scope>NUCLEOTIDE SEQUENCE [LARGE SCALE GENOMIC DNA]</scope>
</reference>
<proteinExistence type="predicted"/>
<dbReference type="Proteomes" id="UP001314170">
    <property type="component" value="Unassembled WGS sequence"/>
</dbReference>
<gene>
    <name evidence="2" type="ORF">DCAF_LOCUS21936</name>
</gene>
<keyword evidence="3" id="KW-1185">Reference proteome</keyword>
<feature type="chain" id="PRO_5043673723" evidence="1">
    <location>
        <begin position="17"/>
        <end position="148"/>
    </location>
</feature>
<name>A0AAV1SCR0_9ROSI</name>
<protein>
    <submittedName>
        <fullName evidence="2">Uncharacterized protein</fullName>
    </submittedName>
</protein>
<accession>A0AAV1SCR0</accession>
<sequence length="148" mass="16662">MHTFVLLFLLNAYYEGTELTGYKESGVHEPNDLPKDLSFLILSFIVGSAFFATDYKQRISGWASVEVVWDRRLKTCQTQKRPQGTETLPKGIVSPMSDMEMRSLWSDDKKVHNLISPATIRVSISSEQTGFCPAPEPWLLSAVKPTHA</sequence>
<evidence type="ECO:0000313" key="2">
    <source>
        <dbReference type="EMBL" id="CAK7349224.1"/>
    </source>
</evidence>
<feature type="signal peptide" evidence="1">
    <location>
        <begin position="1"/>
        <end position="16"/>
    </location>
</feature>
<keyword evidence="1" id="KW-0732">Signal</keyword>
<evidence type="ECO:0000256" key="1">
    <source>
        <dbReference type="SAM" id="SignalP"/>
    </source>
</evidence>
<dbReference type="AlphaFoldDB" id="A0AAV1SCR0"/>
<evidence type="ECO:0000313" key="3">
    <source>
        <dbReference type="Proteomes" id="UP001314170"/>
    </source>
</evidence>